<keyword evidence="1 3" id="KW-0413">Isomerase</keyword>
<proteinExistence type="inferred from homology"/>
<name>A0ABV6ICL3_9BURK</name>
<protein>
    <recommendedName>
        <fullName evidence="1">2-hydroxychromene-2-carboxylate isomerase</fullName>
        <ecNumber evidence="1">5.99.1.4</ecNumber>
    </recommendedName>
</protein>
<dbReference type="EMBL" id="JBHLXJ010000005">
    <property type="protein sequence ID" value="MFC0349230.1"/>
    <property type="molecule type" value="Genomic_DNA"/>
</dbReference>
<dbReference type="PANTHER" id="PTHR42943">
    <property type="entry name" value="GLUTATHIONE S-TRANSFERASE KAPPA"/>
    <property type="match status" value="1"/>
</dbReference>
<dbReference type="SUPFAM" id="SSF52833">
    <property type="entry name" value="Thioredoxin-like"/>
    <property type="match status" value="1"/>
</dbReference>
<dbReference type="InterPro" id="IPR044087">
    <property type="entry name" value="NahD-like"/>
</dbReference>
<dbReference type="CDD" id="cd03022">
    <property type="entry name" value="DsbA_HCCA_Iso"/>
    <property type="match status" value="1"/>
</dbReference>
<dbReference type="InterPro" id="IPR036249">
    <property type="entry name" value="Thioredoxin-like_sf"/>
</dbReference>
<comment type="similarity">
    <text evidence="1">Belongs to the GST superfamily. NadH family.</text>
</comment>
<feature type="domain" description="DSBA-like thioredoxin" evidence="2">
    <location>
        <begin position="6"/>
        <end position="198"/>
    </location>
</feature>
<organism evidence="3 4">
    <name type="scientific">Undibacterium danionis</name>
    <dbReference type="NCBI Taxonomy" id="1812100"/>
    <lineage>
        <taxon>Bacteria</taxon>
        <taxon>Pseudomonadati</taxon>
        <taxon>Pseudomonadota</taxon>
        <taxon>Betaproteobacteria</taxon>
        <taxon>Burkholderiales</taxon>
        <taxon>Oxalobacteraceae</taxon>
        <taxon>Undibacterium</taxon>
    </lineage>
</organism>
<dbReference type="Gene3D" id="3.40.30.10">
    <property type="entry name" value="Glutaredoxin"/>
    <property type="match status" value="1"/>
</dbReference>
<dbReference type="PIRSF" id="PIRSF006386">
    <property type="entry name" value="HCCAis_GSTk"/>
    <property type="match status" value="1"/>
</dbReference>
<dbReference type="InterPro" id="IPR001853">
    <property type="entry name" value="DSBA-like_thioredoxin_dom"/>
</dbReference>
<comment type="catalytic activity">
    <reaction evidence="1">
        <text>2-hydroxychromene-2-carboxylate = (3E)-4-(2-hydroxyphenyl)-2-oxobut-3-enoate</text>
        <dbReference type="Rhea" id="RHEA:27401"/>
        <dbReference type="ChEBI" id="CHEBI:59350"/>
        <dbReference type="ChEBI" id="CHEBI:59353"/>
        <dbReference type="EC" id="5.99.1.4"/>
    </reaction>
</comment>
<dbReference type="InterPro" id="IPR051924">
    <property type="entry name" value="GST_Kappa/NadH"/>
</dbReference>
<gene>
    <name evidence="3" type="ORF">ACFFJH_05390</name>
</gene>
<evidence type="ECO:0000256" key="1">
    <source>
        <dbReference type="PIRNR" id="PIRNR006386"/>
    </source>
</evidence>
<evidence type="ECO:0000313" key="3">
    <source>
        <dbReference type="EMBL" id="MFC0349230.1"/>
    </source>
</evidence>
<comment type="caution">
    <text evidence="3">The sequence shown here is derived from an EMBL/GenBank/DDBJ whole genome shotgun (WGS) entry which is preliminary data.</text>
</comment>
<reference evidence="3 4" key="1">
    <citation type="submission" date="2024-09" db="EMBL/GenBank/DDBJ databases">
        <authorList>
            <person name="Sun Q."/>
            <person name="Mori K."/>
        </authorList>
    </citation>
    <scope>NUCLEOTIDE SEQUENCE [LARGE SCALE GENOMIC DNA]</scope>
    <source>
        <strain evidence="3 4">CCM 8677</strain>
    </source>
</reference>
<keyword evidence="4" id="KW-1185">Reference proteome</keyword>
<dbReference type="Pfam" id="PF01323">
    <property type="entry name" value="DSBA"/>
    <property type="match status" value="1"/>
</dbReference>
<accession>A0ABV6ICL3</accession>
<evidence type="ECO:0000259" key="2">
    <source>
        <dbReference type="Pfam" id="PF01323"/>
    </source>
</evidence>
<evidence type="ECO:0000313" key="4">
    <source>
        <dbReference type="Proteomes" id="UP001589844"/>
    </source>
</evidence>
<dbReference type="GO" id="GO:0016853">
    <property type="term" value="F:isomerase activity"/>
    <property type="evidence" value="ECO:0007669"/>
    <property type="project" value="UniProtKB-KW"/>
</dbReference>
<dbReference type="Proteomes" id="UP001589844">
    <property type="component" value="Unassembled WGS sequence"/>
</dbReference>
<dbReference type="RefSeq" id="WP_390210665.1">
    <property type="nucleotide sequence ID" value="NZ_JBHLXJ010000005.1"/>
</dbReference>
<dbReference type="EC" id="5.99.1.4" evidence="1"/>
<dbReference type="PANTHER" id="PTHR42943:SF13">
    <property type="entry name" value="GLUTATHIONE S-TRANSFERASE KAPPA-RELATED"/>
    <property type="match status" value="1"/>
</dbReference>
<sequence>MSKVCDYYFAPHSPWSYLGHQRFIDIAGKHKVKIALKPCDLSRVFAASGGLPLAKRAPQRQAYRLIELQRWSDFLQVPMHVQPQFFPVTPDPAARLIIAAQIAHGNEVALTLSTSIMRAMWTEQKNIADEATLIGLACDADLDGKQLVKSAETAAVQADYERNTNDAIAANVFGAPWYVYKGEGFWGQDRLDFLERAFEEK</sequence>
<dbReference type="InterPro" id="IPR014440">
    <property type="entry name" value="HCCAis_GSTk"/>
</dbReference>